<dbReference type="OrthoDB" id="194468at2759"/>
<evidence type="ECO:0000256" key="1">
    <source>
        <dbReference type="ARBA" id="ARBA00007461"/>
    </source>
</evidence>
<keyword evidence="4" id="KW-1185">Reference proteome</keyword>
<organism evidence="3 4">
    <name type="scientific">Coprinopsis marcescibilis</name>
    <name type="common">Agaric fungus</name>
    <name type="synonym">Psathyrella marcescibilis</name>
    <dbReference type="NCBI Taxonomy" id="230819"/>
    <lineage>
        <taxon>Eukaryota</taxon>
        <taxon>Fungi</taxon>
        <taxon>Dikarya</taxon>
        <taxon>Basidiomycota</taxon>
        <taxon>Agaricomycotina</taxon>
        <taxon>Agaricomycetes</taxon>
        <taxon>Agaricomycetidae</taxon>
        <taxon>Agaricales</taxon>
        <taxon>Agaricineae</taxon>
        <taxon>Psathyrellaceae</taxon>
        <taxon>Coprinopsis</taxon>
    </lineage>
</organism>
<reference evidence="3 4" key="1">
    <citation type="journal article" date="2019" name="Nat. Ecol. Evol.">
        <title>Megaphylogeny resolves global patterns of mushroom evolution.</title>
        <authorList>
            <person name="Varga T."/>
            <person name="Krizsan K."/>
            <person name="Foldi C."/>
            <person name="Dima B."/>
            <person name="Sanchez-Garcia M."/>
            <person name="Sanchez-Ramirez S."/>
            <person name="Szollosi G.J."/>
            <person name="Szarkandi J.G."/>
            <person name="Papp V."/>
            <person name="Albert L."/>
            <person name="Andreopoulos W."/>
            <person name="Angelini C."/>
            <person name="Antonin V."/>
            <person name="Barry K.W."/>
            <person name="Bougher N.L."/>
            <person name="Buchanan P."/>
            <person name="Buyck B."/>
            <person name="Bense V."/>
            <person name="Catcheside P."/>
            <person name="Chovatia M."/>
            <person name="Cooper J."/>
            <person name="Damon W."/>
            <person name="Desjardin D."/>
            <person name="Finy P."/>
            <person name="Geml J."/>
            <person name="Haridas S."/>
            <person name="Hughes K."/>
            <person name="Justo A."/>
            <person name="Karasinski D."/>
            <person name="Kautmanova I."/>
            <person name="Kiss B."/>
            <person name="Kocsube S."/>
            <person name="Kotiranta H."/>
            <person name="LaButti K.M."/>
            <person name="Lechner B.E."/>
            <person name="Liimatainen K."/>
            <person name="Lipzen A."/>
            <person name="Lukacs Z."/>
            <person name="Mihaltcheva S."/>
            <person name="Morgado L.N."/>
            <person name="Niskanen T."/>
            <person name="Noordeloos M.E."/>
            <person name="Ohm R.A."/>
            <person name="Ortiz-Santana B."/>
            <person name="Ovrebo C."/>
            <person name="Racz N."/>
            <person name="Riley R."/>
            <person name="Savchenko A."/>
            <person name="Shiryaev A."/>
            <person name="Soop K."/>
            <person name="Spirin V."/>
            <person name="Szebenyi C."/>
            <person name="Tomsovsky M."/>
            <person name="Tulloss R.E."/>
            <person name="Uehling J."/>
            <person name="Grigoriev I.V."/>
            <person name="Vagvolgyi C."/>
            <person name="Papp T."/>
            <person name="Martin F.M."/>
            <person name="Miettinen O."/>
            <person name="Hibbett D.S."/>
            <person name="Nagy L.G."/>
        </authorList>
    </citation>
    <scope>NUCLEOTIDE SEQUENCE [LARGE SCALE GENOMIC DNA]</scope>
    <source>
        <strain evidence="3 4">CBS 121175</strain>
    </source>
</reference>
<gene>
    <name evidence="3" type="ORF">FA15DRAFT_641173</name>
</gene>
<dbReference type="InterPro" id="IPR005366">
    <property type="entry name" value="EMC8/9"/>
</dbReference>
<dbReference type="AlphaFoldDB" id="A0A5C3KUT7"/>
<dbReference type="PROSITE" id="PS50249">
    <property type="entry name" value="MPN"/>
    <property type="match status" value="1"/>
</dbReference>
<dbReference type="STRING" id="230819.A0A5C3KUT7"/>
<dbReference type="CDD" id="cd08060">
    <property type="entry name" value="MPN_UPF0172"/>
    <property type="match status" value="1"/>
</dbReference>
<dbReference type="InterPro" id="IPR037518">
    <property type="entry name" value="MPN"/>
</dbReference>
<dbReference type="Proteomes" id="UP000307440">
    <property type="component" value="Unassembled WGS sequence"/>
</dbReference>
<feature type="domain" description="MPN" evidence="2">
    <location>
        <begin position="5"/>
        <end position="150"/>
    </location>
</feature>
<dbReference type="GO" id="GO:0072546">
    <property type="term" value="C:EMC complex"/>
    <property type="evidence" value="ECO:0007669"/>
    <property type="project" value="InterPro"/>
</dbReference>
<comment type="similarity">
    <text evidence="1">Belongs to the EMC8/EMC9 family.</text>
</comment>
<evidence type="ECO:0000313" key="3">
    <source>
        <dbReference type="EMBL" id="TFK24411.1"/>
    </source>
</evidence>
<dbReference type="Pfam" id="PF03665">
    <property type="entry name" value="UPF0172"/>
    <property type="match status" value="1"/>
</dbReference>
<sequence length="203" mass="22200">MPPSVTLSSTAYYKVYFHAAKHPHQTINGVFLGKQAGNGAQIDVQDAIPLLHHWTSLSPMMEIGLDLADQYATEAGLKVVGYYQGRAALGDTSLGPVGEKIAQRLKEKFPDTFVLAIDGQEFGTEKAALKPWVSGPNDNNWKAISSPEAFTTKSSFQLSSPDLPTTALGFVREQSLHLNFGDFDDHLEDVTIDWIHNKACIPT</sequence>
<proteinExistence type="inferred from homology"/>
<accession>A0A5C3KUT7</accession>
<evidence type="ECO:0000259" key="2">
    <source>
        <dbReference type="PROSITE" id="PS50249"/>
    </source>
</evidence>
<dbReference type="PANTHER" id="PTHR12941:SF10">
    <property type="entry name" value="ER MEMBRANE PROTEIN COMPLEX SUBUNIT 8_9 HOMOLOG"/>
    <property type="match status" value="1"/>
</dbReference>
<evidence type="ECO:0000313" key="4">
    <source>
        <dbReference type="Proteomes" id="UP000307440"/>
    </source>
</evidence>
<dbReference type="PANTHER" id="PTHR12941">
    <property type="entry name" value="ER MEMBRANE PROTEIN COMPLEX"/>
    <property type="match status" value="1"/>
</dbReference>
<dbReference type="EMBL" id="ML210201">
    <property type="protein sequence ID" value="TFK24411.1"/>
    <property type="molecule type" value="Genomic_DNA"/>
</dbReference>
<name>A0A5C3KUT7_COPMA</name>
<protein>
    <submittedName>
        <fullName evidence="3">UPF0172-domain-containing protein</fullName>
    </submittedName>
</protein>